<organism evidence="2 3">
    <name type="scientific">Propionibacterium ruminifibrarum</name>
    <dbReference type="NCBI Taxonomy" id="1962131"/>
    <lineage>
        <taxon>Bacteria</taxon>
        <taxon>Bacillati</taxon>
        <taxon>Actinomycetota</taxon>
        <taxon>Actinomycetes</taxon>
        <taxon>Propionibacteriales</taxon>
        <taxon>Propionibacteriaceae</taxon>
        <taxon>Propionibacterium</taxon>
    </lineage>
</organism>
<keyword evidence="2" id="KW-0560">Oxidoreductase</keyword>
<dbReference type="CDD" id="cd19081">
    <property type="entry name" value="AKR_AKR9C1"/>
    <property type="match status" value="1"/>
</dbReference>
<dbReference type="Pfam" id="PF00248">
    <property type="entry name" value="Aldo_ket_red"/>
    <property type="match status" value="1"/>
</dbReference>
<name>A0A375I1W5_9ACTN</name>
<evidence type="ECO:0000313" key="3">
    <source>
        <dbReference type="Proteomes" id="UP000265962"/>
    </source>
</evidence>
<gene>
    <name evidence="2" type="ORF">PROPJV5_0145</name>
</gene>
<dbReference type="PANTHER" id="PTHR43364:SF6">
    <property type="entry name" value="OXIDOREDUCTASE-RELATED"/>
    <property type="match status" value="1"/>
</dbReference>
<dbReference type="GO" id="GO:0005829">
    <property type="term" value="C:cytosol"/>
    <property type="evidence" value="ECO:0007669"/>
    <property type="project" value="TreeGrafter"/>
</dbReference>
<dbReference type="InterPro" id="IPR023210">
    <property type="entry name" value="NADP_OxRdtase_dom"/>
</dbReference>
<dbReference type="EMBL" id="OMOH01000001">
    <property type="protein sequence ID" value="SPF67135.1"/>
    <property type="molecule type" value="Genomic_DNA"/>
</dbReference>
<dbReference type="GO" id="GO:0016491">
    <property type="term" value="F:oxidoreductase activity"/>
    <property type="evidence" value="ECO:0007669"/>
    <property type="project" value="UniProtKB-KW"/>
</dbReference>
<proteinExistence type="predicted"/>
<feature type="domain" description="NADP-dependent oxidoreductase" evidence="1">
    <location>
        <begin position="13"/>
        <end position="313"/>
    </location>
</feature>
<accession>A0A375I1W5</accession>
<dbReference type="PROSITE" id="PS00062">
    <property type="entry name" value="ALDOKETO_REDUCTASE_2"/>
    <property type="match status" value="1"/>
</dbReference>
<dbReference type="Gene3D" id="3.20.20.100">
    <property type="entry name" value="NADP-dependent oxidoreductase domain"/>
    <property type="match status" value="1"/>
</dbReference>
<sequence length="318" mass="34185">MVQIPRTDIDILPLVLGANTFGWTSDEKTSFAVLDAFVEAGGSLIDTADGYSAWAPGNSGGESETIIGRWLAARGNRDQVVIATKVATHPQFKGLSPTNIAAAAQASLERLGTDRIDLYYAHFDDQSQSVEDMATAFDALVRNGTVRHIGLSNFSVERERAWIEYADRQGLARPVALQPQYNLLHRGDVENGYGPLAREFDLAVFPYFSLASGLLTGKYRSPQDVQGTARADMIDAYLPDEAVTLAAFSLLDVVRGVANAHEVEVSTVALAWLRAKGVTAPIASARTPEQLPALLASATLELTADEVSALDDASTSFR</sequence>
<dbReference type="OrthoDB" id="9768793at2"/>
<dbReference type="EC" id="1.-.-.-" evidence="2"/>
<dbReference type="PANTHER" id="PTHR43364">
    <property type="entry name" value="NADH-SPECIFIC METHYLGLYOXAL REDUCTASE-RELATED"/>
    <property type="match status" value="1"/>
</dbReference>
<dbReference type="InterPro" id="IPR036812">
    <property type="entry name" value="NAD(P)_OxRdtase_dom_sf"/>
</dbReference>
<dbReference type="AlphaFoldDB" id="A0A375I1W5"/>
<dbReference type="InterPro" id="IPR050523">
    <property type="entry name" value="AKR_Detox_Biosynth"/>
</dbReference>
<reference evidence="3" key="1">
    <citation type="submission" date="2018-02" db="EMBL/GenBank/DDBJ databases">
        <authorList>
            <person name="Hornung B."/>
        </authorList>
    </citation>
    <scope>NUCLEOTIDE SEQUENCE [LARGE SCALE GENOMIC DNA]</scope>
</reference>
<dbReference type="SUPFAM" id="SSF51430">
    <property type="entry name" value="NAD(P)-linked oxidoreductase"/>
    <property type="match status" value="1"/>
</dbReference>
<evidence type="ECO:0000313" key="2">
    <source>
        <dbReference type="EMBL" id="SPF67135.1"/>
    </source>
</evidence>
<dbReference type="InterPro" id="IPR018170">
    <property type="entry name" value="Aldo/ket_reductase_CS"/>
</dbReference>
<dbReference type="InterPro" id="IPR020471">
    <property type="entry name" value="AKR"/>
</dbReference>
<evidence type="ECO:0000259" key="1">
    <source>
        <dbReference type="Pfam" id="PF00248"/>
    </source>
</evidence>
<keyword evidence="3" id="KW-1185">Reference proteome</keyword>
<dbReference type="Proteomes" id="UP000265962">
    <property type="component" value="Unassembled WGS sequence"/>
</dbReference>
<dbReference type="RefSeq" id="WP_119714430.1">
    <property type="nucleotide sequence ID" value="NZ_OMOH01000001.1"/>
</dbReference>
<dbReference type="PRINTS" id="PR00069">
    <property type="entry name" value="ALDKETRDTASE"/>
</dbReference>
<protein>
    <submittedName>
        <fullName evidence="2">Aldo/keto reductase family signature 2</fullName>
        <ecNumber evidence="2">1.-.-.-</ecNumber>
    </submittedName>
</protein>